<feature type="region of interest" description="Disordered" evidence="12">
    <location>
        <begin position="203"/>
        <end position="253"/>
    </location>
</feature>
<dbReference type="GO" id="GO:0009368">
    <property type="term" value="C:endopeptidase Clp complex"/>
    <property type="evidence" value="ECO:0007669"/>
    <property type="project" value="TreeGrafter"/>
</dbReference>
<dbReference type="RefSeq" id="YP_008964891.1">
    <property type="nucleotide sequence ID" value="NC_023115.1"/>
</dbReference>
<evidence type="ECO:0000256" key="10">
    <source>
        <dbReference type="RuleBase" id="RU000549"/>
    </source>
</evidence>
<accession>V6BQK5</accession>
<dbReference type="GeneID" id="18262579"/>
<comment type="catalytic activity">
    <reaction evidence="6 7 9">
        <text>Hydrolysis of proteins to small peptides in the presence of ATP and magnesium. alpha-casein is the usual test substrate. In the absence of ATP, only oligopeptides shorter than five residues are hydrolyzed (such as succinyl-Leu-Tyr-|-NHMec, and Leu-Tyr-Leu-|-Tyr-Trp, in which cleavage of the -Tyr-|-Leu- and -Tyr-|-Trp bonds also occurs).</text>
        <dbReference type="EC" id="3.4.21.92"/>
    </reaction>
</comment>
<keyword evidence="2 13" id="KW-0934">Plastid</keyword>
<evidence type="ECO:0000256" key="3">
    <source>
        <dbReference type="ARBA" id="ARBA00022670"/>
    </source>
</evidence>
<dbReference type="EC" id="3.4.21.92" evidence="7 10"/>
<geneLocation type="non-photosynthetic plastid" evidence="13"/>
<dbReference type="PANTHER" id="PTHR10381">
    <property type="entry name" value="ATP-DEPENDENT CLP PROTEASE PROTEOLYTIC SUBUNIT"/>
    <property type="match status" value="1"/>
</dbReference>
<dbReference type="GO" id="GO:0004176">
    <property type="term" value="F:ATP-dependent peptidase activity"/>
    <property type="evidence" value="ECO:0007669"/>
    <property type="project" value="InterPro"/>
</dbReference>
<dbReference type="GO" id="GO:0051117">
    <property type="term" value="F:ATPase binding"/>
    <property type="evidence" value="ECO:0007669"/>
    <property type="project" value="TreeGrafter"/>
</dbReference>
<evidence type="ECO:0000256" key="9">
    <source>
        <dbReference type="PROSITE-ProRule" id="PRU10086"/>
    </source>
</evidence>
<keyword evidence="5 7" id="KW-0720">Serine protease</keyword>
<dbReference type="InterPro" id="IPR001907">
    <property type="entry name" value="ClpP"/>
</dbReference>
<dbReference type="HAMAP" id="MF_00444">
    <property type="entry name" value="ClpP"/>
    <property type="match status" value="1"/>
</dbReference>
<dbReference type="CDD" id="cd07017">
    <property type="entry name" value="S14_ClpP_2"/>
    <property type="match status" value="1"/>
</dbReference>
<dbReference type="AlphaFoldDB" id="V6BQK5"/>
<name>V6BQK5_9LAMI</name>
<dbReference type="GO" id="GO:0006515">
    <property type="term" value="P:protein quality control for misfolded or incompletely synthesized proteins"/>
    <property type="evidence" value="ECO:0007669"/>
    <property type="project" value="TreeGrafter"/>
</dbReference>
<evidence type="ECO:0000256" key="1">
    <source>
        <dbReference type="ARBA" id="ARBA00007039"/>
    </source>
</evidence>
<evidence type="ECO:0000256" key="12">
    <source>
        <dbReference type="SAM" id="MobiDB-lite"/>
    </source>
</evidence>
<evidence type="ECO:0000313" key="13">
    <source>
        <dbReference type="EMBL" id="CDJ38649.1"/>
    </source>
</evidence>
<evidence type="ECO:0000256" key="4">
    <source>
        <dbReference type="ARBA" id="ARBA00022801"/>
    </source>
</evidence>
<dbReference type="PROSITE" id="PS00382">
    <property type="entry name" value="CLP_PROTEASE_HIS"/>
    <property type="match status" value="1"/>
</dbReference>
<gene>
    <name evidence="7 13" type="primary">clpP</name>
</gene>
<feature type="active site" evidence="8">
    <location>
        <position position="101"/>
    </location>
</feature>
<dbReference type="PANTHER" id="PTHR10381:SF15">
    <property type="entry name" value="CHLOROPLASTIC ATP-DEPENDENT CLP PROTEASE PROTEOLYTIC SUBUNIT 1"/>
    <property type="match status" value="1"/>
</dbReference>
<dbReference type="GO" id="GO:0009532">
    <property type="term" value="C:plastid stroma"/>
    <property type="evidence" value="ECO:0007669"/>
    <property type="project" value="UniProtKB-ARBA"/>
</dbReference>
<comment type="subunit">
    <text evidence="7">Component of the chloroplastic Clp protease core complex.</text>
</comment>
<dbReference type="SUPFAM" id="SSF52096">
    <property type="entry name" value="ClpP/crotonase"/>
    <property type="match status" value="1"/>
</dbReference>
<keyword evidence="7" id="KW-0963">Cytoplasm</keyword>
<feature type="compositionally biased region" description="Basic and acidic residues" evidence="12">
    <location>
        <begin position="203"/>
        <end position="230"/>
    </location>
</feature>
<evidence type="ECO:0000256" key="5">
    <source>
        <dbReference type="ARBA" id="ARBA00022825"/>
    </source>
</evidence>
<evidence type="ECO:0000256" key="2">
    <source>
        <dbReference type="ARBA" id="ARBA00022640"/>
    </source>
</evidence>
<reference evidence="13" key="1">
    <citation type="submission" date="2013-09" db="EMBL/GenBank/DDBJ databases">
        <title>Mechanisms of functional and physical genome reduction in photosynthetic and nonphotosynthetic parasitic plants.</title>
        <authorList>
            <person name="Wicke S."/>
            <person name="Mueller K.F."/>
            <person name="DePamphilis C.W."/>
            <person name="Quandt D."/>
            <person name="Wickett N.J."/>
            <person name="Zhang Y."/>
            <person name="Renner S.S."/>
            <person name="Schneeweiss G.M."/>
        </authorList>
    </citation>
    <scope>NUCLEOTIDE SEQUENCE</scope>
</reference>
<comment type="function">
    <text evidence="7">Cleaves peptides in various proteins in a process that requires ATP hydrolysis. Has a chymotrypsin-like activity. Plays a major role in the degradation of misfolded proteins.</text>
</comment>
<feature type="active site" evidence="7 9">
    <location>
        <position position="126"/>
    </location>
</feature>
<dbReference type="GO" id="GO:0004252">
    <property type="term" value="F:serine-type endopeptidase activity"/>
    <property type="evidence" value="ECO:0007669"/>
    <property type="project" value="UniProtKB-UniRule"/>
</dbReference>
<dbReference type="InterPro" id="IPR023562">
    <property type="entry name" value="ClpP/TepA"/>
</dbReference>
<proteinExistence type="inferred from homology"/>
<evidence type="ECO:0000256" key="8">
    <source>
        <dbReference type="PROSITE-ProRule" id="PRU10085"/>
    </source>
</evidence>
<dbReference type="PROSITE" id="PS00381">
    <property type="entry name" value="CLP_PROTEASE_SER"/>
    <property type="match status" value="1"/>
</dbReference>
<comment type="subcellular location">
    <subcellularLocation>
        <location evidence="7">Cytoplasm</location>
    </subcellularLocation>
</comment>
<sequence length="253" mass="28112">MPVGVPKLPLLVPGDEDASWVDVYNRLYRQRLLFLCDEIDTELTNTIVSLFVYLNIEDETKNFYLFINSPGGWVTCGLAIYDTMQSVKGEVNTVAMGIAASMASVILLGGTESRRTAFPHARIMIHQPAGAFFSDRINNADLDGLEVSEMRDILTSIYVNRTGNPYEVVANDLEVDSFMSASEAKAYGIIDSVGFDIFEQIRGEKEKEREKEREKTKTKAKAKVEAKVEDEASGPIPNPTQNTTLEDRDGNSI</sequence>
<organism evidence="13">
    <name type="scientific">Schwalbea americana</name>
    <dbReference type="NCBI Taxonomy" id="86091"/>
    <lineage>
        <taxon>Eukaryota</taxon>
        <taxon>Viridiplantae</taxon>
        <taxon>Streptophyta</taxon>
        <taxon>Embryophyta</taxon>
        <taxon>Tracheophyta</taxon>
        <taxon>Spermatophyta</taxon>
        <taxon>Magnoliopsida</taxon>
        <taxon>eudicotyledons</taxon>
        <taxon>Gunneridae</taxon>
        <taxon>Pentapetalae</taxon>
        <taxon>asterids</taxon>
        <taxon>lamiids</taxon>
        <taxon>Lamiales</taxon>
        <taxon>Orobanchaceae</taxon>
        <taxon>Cymbarieae</taxon>
        <taxon>Schwalbea</taxon>
    </lineage>
</organism>
<dbReference type="InterPro" id="IPR029045">
    <property type="entry name" value="ClpP/crotonase-like_dom_sf"/>
</dbReference>
<dbReference type="EMBL" id="HG738866">
    <property type="protein sequence ID" value="CDJ38649.1"/>
    <property type="molecule type" value="Genomic_DNA"/>
</dbReference>
<comment type="similarity">
    <text evidence="1 7 11">Belongs to the peptidase S14 family.</text>
</comment>
<dbReference type="Gene3D" id="3.90.226.10">
    <property type="entry name" value="2-enoyl-CoA Hydratase, Chain A, domain 1"/>
    <property type="match status" value="1"/>
</dbReference>
<dbReference type="InterPro" id="IPR033135">
    <property type="entry name" value="ClpP_His_AS"/>
</dbReference>
<dbReference type="PRINTS" id="PR00127">
    <property type="entry name" value="CLPPROTEASEP"/>
</dbReference>
<evidence type="ECO:0000256" key="11">
    <source>
        <dbReference type="RuleBase" id="RU003567"/>
    </source>
</evidence>
<keyword evidence="4 7" id="KW-0378">Hydrolase</keyword>
<dbReference type="Pfam" id="PF00574">
    <property type="entry name" value="CLP_protease"/>
    <property type="match status" value="1"/>
</dbReference>
<feature type="active site" description="Nucleophile" evidence="7">
    <location>
        <position position="101"/>
    </location>
</feature>
<evidence type="ECO:0000256" key="7">
    <source>
        <dbReference type="HAMAP-Rule" id="MF_00444"/>
    </source>
</evidence>
<protein>
    <recommendedName>
        <fullName evidence="7 11">ATP-dependent Clp protease proteolytic subunit</fullName>
        <ecNumber evidence="7 10">3.4.21.92</ecNumber>
    </recommendedName>
    <alternativeName>
        <fullName evidence="7">Endopeptidase Clp</fullName>
    </alternativeName>
</protein>
<keyword evidence="3 7" id="KW-0645">Protease</keyword>
<evidence type="ECO:0000256" key="6">
    <source>
        <dbReference type="ARBA" id="ARBA00034021"/>
    </source>
</evidence>
<dbReference type="InterPro" id="IPR018215">
    <property type="entry name" value="ClpP_Ser_AS"/>
</dbReference>